<dbReference type="EMBL" id="JADMLG010000003">
    <property type="protein sequence ID" value="MBH0776452.1"/>
    <property type="molecule type" value="Genomic_DNA"/>
</dbReference>
<dbReference type="InterPro" id="IPR055493">
    <property type="entry name" value="DUF7065"/>
</dbReference>
<protein>
    <recommendedName>
        <fullName evidence="5">AttH domain-containing protein</fullName>
    </recommendedName>
</protein>
<evidence type="ECO:0000313" key="3">
    <source>
        <dbReference type="EMBL" id="MBH0776452.1"/>
    </source>
</evidence>
<comment type="caution">
    <text evidence="3">The sequence shown here is derived from an EMBL/GenBank/DDBJ whole genome shotgun (WGS) entry which is preliminary data.</text>
</comment>
<keyword evidence="4" id="KW-1185">Reference proteome</keyword>
<evidence type="ECO:0000259" key="2">
    <source>
        <dbReference type="Pfam" id="PF23213"/>
    </source>
</evidence>
<proteinExistence type="predicted"/>
<evidence type="ECO:0008006" key="5">
    <source>
        <dbReference type="Google" id="ProtNLM"/>
    </source>
</evidence>
<accession>A0A931N272</accession>
<dbReference type="AlphaFoldDB" id="A0A931N272"/>
<gene>
    <name evidence="3" type="ORF">IT779_09155</name>
</gene>
<dbReference type="InterPro" id="IPR055492">
    <property type="entry name" value="DUF7064"/>
</dbReference>
<dbReference type="Proteomes" id="UP000655751">
    <property type="component" value="Unassembled WGS sequence"/>
</dbReference>
<feature type="domain" description="DUF7065" evidence="2">
    <location>
        <begin position="149"/>
        <end position="185"/>
    </location>
</feature>
<dbReference type="SUPFAM" id="SSF159245">
    <property type="entry name" value="AttH-like"/>
    <property type="match status" value="1"/>
</dbReference>
<dbReference type="Pfam" id="PF23213">
    <property type="entry name" value="DUF7065"/>
    <property type="match status" value="1"/>
</dbReference>
<evidence type="ECO:0000259" key="1">
    <source>
        <dbReference type="Pfam" id="PF23212"/>
    </source>
</evidence>
<name>A0A931N272_9NOCA</name>
<sequence length="316" mass="34718">MSSPNVWTLSSEDEGVHPAVAQPLWSESWYADFVDPGRGIGGWVRLGRMPTERATWVQIYLCGPDMPTVVISEMLAEVAEDPWAVRTPDLEFTHTVPTPWHRYRVTARGRARVYDDPAAIFESRGTATAALDIDLEWSTDGDLYPYRITPRYEIPCRVSGTVSIDGRAVTLHGVLGQRDHSWGPRDWWSMDWTWSALHLEDGSHSHAVHIRLPGIEVPGVGYLQTPGRPLVELTDIRAVETFTADGLVARTTLTATPDLHLVVETAGHAPVPVVAADGRVSRFLRGWGTVTASDGRRGYGWVECNLSPAPPAGGAP</sequence>
<evidence type="ECO:0000313" key="4">
    <source>
        <dbReference type="Proteomes" id="UP000655751"/>
    </source>
</evidence>
<dbReference type="RefSeq" id="WP_196148790.1">
    <property type="nucleotide sequence ID" value="NZ_JADMLG010000003.1"/>
</dbReference>
<dbReference type="Pfam" id="PF23212">
    <property type="entry name" value="DUF7064"/>
    <property type="match status" value="1"/>
</dbReference>
<reference evidence="3" key="1">
    <citation type="submission" date="2020-11" db="EMBL/GenBank/DDBJ databases">
        <title>Nocardia NEAU-351.nov., a novel actinomycete isolated from the cow dung.</title>
        <authorList>
            <person name="Zhang X."/>
        </authorList>
    </citation>
    <scope>NUCLEOTIDE SEQUENCE</scope>
    <source>
        <strain evidence="3">NEAU-351</strain>
    </source>
</reference>
<organism evidence="3 4">
    <name type="scientific">Nocardia bovistercoris</name>
    <dbReference type="NCBI Taxonomy" id="2785916"/>
    <lineage>
        <taxon>Bacteria</taxon>
        <taxon>Bacillati</taxon>
        <taxon>Actinomycetota</taxon>
        <taxon>Actinomycetes</taxon>
        <taxon>Mycobacteriales</taxon>
        <taxon>Nocardiaceae</taxon>
        <taxon>Nocardia</taxon>
    </lineage>
</organism>
<feature type="domain" description="DUF7064" evidence="1">
    <location>
        <begin position="187"/>
        <end position="306"/>
    </location>
</feature>